<dbReference type="InterPro" id="IPR036259">
    <property type="entry name" value="MFS_trans_sf"/>
</dbReference>
<reference evidence="3 4" key="1">
    <citation type="journal article" date="2024" name="Commun. Biol.">
        <title>Comparative genomic analysis of thermophilic fungi reveals convergent evolutionary adaptations and gene losses.</title>
        <authorList>
            <person name="Steindorff A.S."/>
            <person name="Aguilar-Pontes M.V."/>
            <person name="Robinson A.J."/>
            <person name="Andreopoulos B."/>
            <person name="LaButti K."/>
            <person name="Kuo A."/>
            <person name="Mondo S."/>
            <person name="Riley R."/>
            <person name="Otillar R."/>
            <person name="Haridas S."/>
            <person name="Lipzen A."/>
            <person name="Grimwood J."/>
            <person name="Schmutz J."/>
            <person name="Clum A."/>
            <person name="Reid I.D."/>
            <person name="Moisan M.C."/>
            <person name="Butler G."/>
            <person name="Nguyen T.T.M."/>
            <person name="Dewar K."/>
            <person name="Conant G."/>
            <person name="Drula E."/>
            <person name="Henrissat B."/>
            <person name="Hansel C."/>
            <person name="Singer S."/>
            <person name="Hutchinson M.I."/>
            <person name="de Vries R.P."/>
            <person name="Natvig D.O."/>
            <person name="Powell A.J."/>
            <person name="Tsang A."/>
            <person name="Grigoriev I.V."/>
        </authorList>
    </citation>
    <scope>NUCLEOTIDE SEQUENCE [LARGE SCALE GENOMIC DNA]</scope>
    <source>
        <strain evidence="3 4">CBS 620.91</strain>
    </source>
</reference>
<proteinExistence type="predicted"/>
<dbReference type="Gene3D" id="1.20.1250.20">
    <property type="entry name" value="MFS general substrate transporter like domains"/>
    <property type="match status" value="1"/>
</dbReference>
<evidence type="ECO:0000256" key="2">
    <source>
        <dbReference type="SAM" id="Phobius"/>
    </source>
</evidence>
<evidence type="ECO:0000256" key="1">
    <source>
        <dbReference type="SAM" id="MobiDB-lite"/>
    </source>
</evidence>
<dbReference type="Proteomes" id="UP001583172">
    <property type="component" value="Unassembled WGS sequence"/>
</dbReference>
<keyword evidence="2" id="KW-0812">Transmembrane</keyword>
<organism evidence="3 4">
    <name type="scientific">Humicola insolens</name>
    <name type="common">Soft-rot fungus</name>
    <dbReference type="NCBI Taxonomy" id="85995"/>
    <lineage>
        <taxon>Eukaryota</taxon>
        <taxon>Fungi</taxon>
        <taxon>Dikarya</taxon>
        <taxon>Ascomycota</taxon>
        <taxon>Pezizomycotina</taxon>
        <taxon>Sordariomycetes</taxon>
        <taxon>Sordariomycetidae</taxon>
        <taxon>Sordariales</taxon>
        <taxon>Chaetomiaceae</taxon>
        <taxon>Mycothermus</taxon>
    </lineage>
</organism>
<comment type="caution">
    <text evidence="3">The sequence shown here is derived from an EMBL/GenBank/DDBJ whole genome shotgun (WGS) entry which is preliminary data.</text>
</comment>
<accession>A0ABR3V6A2</accession>
<feature type="transmembrane region" description="Helical" evidence="2">
    <location>
        <begin position="6"/>
        <end position="29"/>
    </location>
</feature>
<keyword evidence="2" id="KW-1133">Transmembrane helix</keyword>
<feature type="transmembrane region" description="Helical" evidence="2">
    <location>
        <begin position="65"/>
        <end position="86"/>
    </location>
</feature>
<protein>
    <recommendedName>
        <fullName evidence="5">Major facilitator superfamily (MFS) profile domain-containing protein</fullName>
    </recommendedName>
</protein>
<dbReference type="SUPFAM" id="SSF103473">
    <property type="entry name" value="MFS general substrate transporter"/>
    <property type="match status" value="1"/>
</dbReference>
<dbReference type="EMBL" id="JAZGSY010000316">
    <property type="protein sequence ID" value="KAL1837231.1"/>
    <property type="molecule type" value="Genomic_DNA"/>
</dbReference>
<feature type="compositionally biased region" description="Low complexity" evidence="1">
    <location>
        <begin position="122"/>
        <end position="135"/>
    </location>
</feature>
<evidence type="ECO:0000313" key="4">
    <source>
        <dbReference type="Proteomes" id="UP001583172"/>
    </source>
</evidence>
<gene>
    <name evidence="3" type="ORF">VTJ49DRAFT_4113</name>
</gene>
<keyword evidence="2" id="KW-0472">Membrane</keyword>
<feature type="region of interest" description="Disordered" evidence="1">
    <location>
        <begin position="92"/>
        <end position="160"/>
    </location>
</feature>
<name>A0ABR3V6A2_HUMIN</name>
<keyword evidence="4" id="KW-1185">Reference proteome</keyword>
<evidence type="ECO:0008006" key="5">
    <source>
        <dbReference type="Google" id="ProtNLM"/>
    </source>
</evidence>
<feature type="compositionally biased region" description="Acidic residues" evidence="1">
    <location>
        <begin position="94"/>
        <end position="121"/>
    </location>
</feature>
<evidence type="ECO:0000313" key="3">
    <source>
        <dbReference type="EMBL" id="KAL1837231.1"/>
    </source>
</evidence>
<sequence length="160" mass="16902">MLVKGFAVIVGFPCVTILLTNSASSLRVLGTLNGFATTFSALGRAAGPAAAGAVFSWGVRHGYAVAPWFLLALIAAAGAVVPFWMVEGKGFTKEEEEESGDEGERESLLQEEQEDDGEDNDVAVLEAVGEVSESGSDVDEEGRRKKKTRVNGSYGTIDRS</sequence>